<accession>A0A380H1D4</accession>
<keyword evidence="1" id="KW-0472">Membrane</keyword>
<proteinExistence type="predicted"/>
<dbReference type="RefSeq" id="WP_165417824.1">
    <property type="nucleotide sequence ID" value="NZ_CP066042.1"/>
</dbReference>
<reference evidence="2 3" key="1">
    <citation type="submission" date="2018-06" db="EMBL/GenBank/DDBJ databases">
        <authorList>
            <consortium name="Pathogen Informatics"/>
            <person name="Doyle S."/>
        </authorList>
    </citation>
    <scope>NUCLEOTIDE SEQUENCE [LARGE SCALE GENOMIC DNA]</scope>
    <source>
        <strain evidence="2 3">NCTC11807</strain>
    </source>
</reference>
<dbReference type="Proteomes" id="UP000255425">
    <property type="component" value="Unassembled WGS sequence"/>
</dbReference>
<dbReference type="GeneID" id="63934857"/>
<protein>
    <submittedName>
        <fullName evidence="2">Uncharacterized protein</fullName>
    </submittedName>
</protein>
<evidence type="ECO:0000256" key="1">
    <source>
        <dbReference type="SAM" id="Phobius"/>
    </source>
</evidence>
<evidence type="ECO:0000313" key="3">
    <source>
        <dbReference type="Proteomes" id="UP000255425"/>
    </source>
</evidence>
<keyword evidence="1" id="KW-1133">Transmembrane helix</keyword>
<organism evidence="2 3">
    <name type="scientific">Staphylococcus saccharolyticus</name>
    <dbReference type="NCBI Taxonomy" id="33028"/>
    <lineage>
        <taxon>Bacteria</taxon>
        <taxon>Bacillati</taxon>
        <taxon>Bacillota</taxon>
        <taxon>Bacilli</taxon>
        <taxon>Bacillales</taxon>
        <taxon>Staphylococcaceae</taxon>
        <taxon>Staphylococcus</taxon>
    </lineage>
</organism>
<dbReference type="EMBL" id="UHDZ01000001">
    <property type="protein sequence ID" value="SUM69121.1"/>
    <property type="molecule type" value="Genomic_DNA"/>
</dbReference>
<sequence length="52" mass="6299">MISTLFNIDNEFQFQYINHFLVKLQAITLIFMAVIVYFEMMLDIERSYLSPF</sequence>
<keyword evidence="1" id="KW-0812">Transmembrane</keyword>
<keyword evidence="3" id="KW-1185">Reference proteome</keyword>
<dbReference type="AlphaFoldDB" id="A0A380H1D4"/>
<feature type="transmembrane region" description="Helical" evidence="1">
    <location>
        <begin position="20"/>
        <end position="38"/>
    </location>
</feature>
<gene>
    <name evidence="2" type="ORF">NCTC11807_00725</name>
</gene>
<name>A0A380H1D4_9STAP</name>
<evidence type="ECO:0000313" key="2">
    <source>
        <dbReference type="EMBL" id="SUM69121.1"/>
    </source>
</evidence>